<dbReference type="PANTHER" id="PTHR23270:SF10">
    <property type="entry name" value="PROTEIN RRP5 HOMOLOG"/>
    <property type="match status" value="1"/>
</dbReference>
<dbReference type="InterPro" id="IPR045209">
    <property type="entry name" value="Rrp5"/>
</dbReference>
<evidence type="ECO:0000256" key="5">
    <source>
        <dbReference type="ARBA" id="ARBA00023242"/>
    </source>
</evidence>
<dbReference type="GO" id="GO:0006364">
    <property type="term" value="P:rRNA processing"/>
    <property type="evidence" value="ECO:0007669"/>
    <property type="project" value="UniProtKB-KW"/>
</dbReference>
<dbReference type="Pfam" id="PF24685">
    <property type="entry name" value="OB_RRP5_4th"/>
    <property type="match status" value="1"/>
</dbReference>
<dbReference type="EMBL" id="LK052943">
    <property type="protein sequence ID" value="CDR43854.1"/>
    <property type="molecule type" value="Genomic_DNA"/>
</dbReference>
<feature type="compositionally biased region" description="Acidic residues" evidence="6">
    <location>
        <begin position="1249"/>
        <end position="1258"/>
    </location>
</feature>
<evidence type="ECO:0000256" key="2">
    <source>
        <dbReference type="ARBA" id="ARBA00011524"/>
    </source>
</evidence>
<dbReference type="InterPro" id="IPR048059">
    <property type="entry name" value="Rrp5_S1_rpt_hs1_sc1"/>
</dbReference>
<dbReference type="OrthoDB" id="412781at2759"/>
<organism evidence="8">
    <name type="scientific">Rhodotorula toruloides</name>
    <name type="common">Yeast</name>
    <name type="synonym">Rhodosporidium toruloides</name>
    <dbReference type="NCBI Taxonomy" id="5286"/>
    <lineage>
        <taxon>Eukaryota</taxon>
        <taxon>Fungi</taxon>
        <taxon>Dikarya</taxon>
        <taxon>Basidiomycota</taxon>
        <taxon>Pucciniomycotina</taxon>
        <taxon>Microbotryomycetes</taxon>
        <taxon>Sporidiobolales</taxon>
        <taxon>Sporidiobolaceae</taxon>
        <taxon>Rhodotorula</taxon>
    </lineage>
</organism>
<feature type="region of interest" description="Disordered" evidence="6">
    <location>
        <begin position="1131"/>
        <end position="1216"/>
    </location>
</feature>
<feature type="domain" description="S1 motif" evidence="7">
    <location>
        <begin position="658"/>
        <end position="729"/>
    </location>
</feature>
<dbReference type="GO" id="GO:0003723">
    <property type="term" value="F:RNA binding"/>
    <property type="evidence" value="ECO:0007669"/>
    <property type="project" value="TreeGrafter"/>
</dbReference>
<dbReference type="InterPro" id="IPR055430">
    <property type="entry name" value="HAT_Syf1_CNRKL1_C"/>
</dbReference>
<dbReference type="PROSITE" id="PS50126">
    <property type="entry name" value="S1"/>
    <property type="match status" value="8"/>
</dbReference>
<evidence type="ECO:0000259" key="7">
    <source>
        <dbReference type="PROSITE" id="PS50126"/>
    </source>
</evidence>
<dbReference type="SUPFAM" id="SSF50249">
    <property type="entry name" value="Nucleic acid-binding proteins"/>
    <property type="match status" value="7"/>
</dbReference>
<comment type="subunit">
    <text evidence="2">Associated with the spliceosome.</text>
</comment>
<dbReference type="InterPro" id="IPR003029">
    <property type="entry name" value="S1_domain"/>
</dbReference>
<sequence>MAGKTRTTQAHGPRAASKPFKAPSASQPPRRTASTTQSSKPAPAGGKKRTREEREDEPEKAVVTQSSLSLLNQPDEIDFPRGGGTGLTQREVREAQLEGEAEAMGDGSDEDRERQKETEVIKDKGKAKRRKLERALKGEVKAKNQIPKDAFRVEHLNYKRLIPGTKVLCQVVQVRPLEVIVSLPNQLLGHIPITNISSEFTARLEKAGEEDSDEEEEEEESDEEDEVAADKGLPGLPALFHTGQYLIAVVTSTAVSDPTKLKLAGREGDETVRSSRRVELSVEPEKVNEGIAKGDLKRGFVLPAAVHDVEEKGYTLSFGLPPLSAFLPFADAKKLVPKGLHVGQIVVCRLTKIHSNERTVSVAVEWADIASTTLDSVSSITSLLPLQLVPALVTAVMPQGLNVKFHGYYDGTIDRFHLPVSAGEDIAQHYKEGQKVKGRILWDSISQTPKKFALSMRDEVVRLDESRLKGLQNEWVVGRKCQAKIVAVDDEWGLTCEIVGDEPVPAFVHISRITDDHLSTIPKAGPWQIGTVHSARVISLSPLDSLVQLSLQPSILSQSFLRVQDVRVGEEVKGTVKVLRDNALFVSIGGSVDGVVWPLHYADIRLKHPEKKFKPGQAVKARIFSVDPEKNRVVLTLKKQLLQTPHPLVTTLAEAKPGLVTDATVTKVLDKSVLVDFFGGVRALIPAAEAAEAFTDVADLGRMFPLGKVVTVRILSVDQASGRIVASARQASAPAASTSSSSAIESIDVGTLTTGTISALHETNLVLSLAEGGIKALLAYPTLARHRGVSVETLKSDLAKGQKLEDLVVVSKNVDKGFVIVGLVPSKSAAAAAAASSSAASTSQPQLTFDRLEVGALYPGRVTSRLSSGVVLVQLAGSRNASLRGRVALTELSDDYSLVNEKGEALFPVGTNVQAVVLAKDDEQRRLDLSLRASRVLSAQDKPLASPPADAPITSVDELKPGSKVRGFVKNVANAGVFVELGRDITARVLIKELFDEYVKEWKPRFKVGQLVEGKILSVDKVSSQIEMSFRSSAVVKKDASAPTSISLVDANLSKGQVVRGTIKRIQDYGVFIRLDESGVEGLCHKSKIVDDEKRSWKEIVREGQKVKAVVLSVDLEKKKLSLGLKKSLFPEGEASEDEDEDDKMVGEELDDEEEMVSAGEDDEDEDEEEIADGDSEGESVDLQAMLAQAQAGGSDEEDDDEEMSEAEAPVASTSKLPATKAAPALAVKAGFSWGDDDEDAAMDAADKESDEEEDEEEAPKPSATAAGKKPANGLTALDDRTGDLDTQAPTSVADFERLLLGSPNSSYLWIQYIAFFVGLSQLDKAREIGQRALRTINFREEGEKLNVWVALLNLENSYGDETTLETLFKEAAQRNDAKTVHLRMIDIYERTGKYEAEEELFKKTVKKFSHSSKVWTLFAQFYLTHGRPAEARELLPRSLKSLEKRKHVKTITKFAQLEFKMGDAERGRTIFEGIVDSYPKRLDLWFVYVDMEIKQRNVVGVRALFDRILAQRLSSKKGKSVFKKWLSFEKDFGDEDGVEAVKERAVAFVQSRQGGGEEDGDEE</sequence>
<dbReference type="SMART" id="SM00386">
    <property type="entry name" value="HAT"/>
    <property type="match status" value="5"/>
</dbReference>
<dbReference type="Pfam" id="PF00575">
    <property type="entry name" value="S1"/>
    <property type="match status" value="3"/>
</dbReference>
<feature type="domain" description="S1 motif" evidence="7">
    <location>
        <begin position="478"/>
        <end position="552"/>
    </location>
</feature>
<dbReference type="CDD" id="cd05707">
    <property type="entry name" value="S1_Rrp5_repeat_sc11"/>
    <property type="match status" value="1"/>
</dbReference>
<dbReference type="InterPro" id="IPR003107">
    <property type="entry name" value="HAT"/>
</dbReference>
<keyword evidence="4" id="KW-0677">Repeat</keyword>
<dbReference type="FunFam" id="2.40.50.140:FF:000155">
    <property type="entry name" value="rRNA biogenesis protein RRP5"/>
    <property type="match status" value="1"/>
</dbReference>
<feature type="compositionally biased region" description="Acidic residues" evidence="6">
    <location>
        <begin position="210"/>
        <end position="227"/>
    </location>
</feature>
<dbReference type="GO" id="GO:0032040">
    <property type="term" value="C:small-subunit processome"/>
    <property type="evidence" value="ECO:0007669"/>
    <property type="project" value="TreeGrafter"/>
</dbReference>
<dbReference type="CDD" id="cd05697">
    <property type="entry name" value="S1_Rrp5_repeat_hs5"/>
    <property type="match status" value="1"/>
</dbReference>
<keyword evidence="3" id="KW-0698">rRNA processing</keyword>
<evidence type="ECO:0000256" key="4">
    <source>
        <dbReference type="ARBA" id="ARBA00022737"/>
    </source>
</evidence>
<feature type="domain" description="S1 motif" evidence="7">
    <location>
        <begin position="1056"/>
        <end position="1126"/>
    </location>
</feature>
<dbReference type="PANTHER" id="PTHR23270">
    <property type="entry name" value="PROGRAMMED CELL DEATH PROTEIN 11 PRE-RRNA PROCESSING PROTEIN RRP5"/>
    <property type="match status" value="1"/>
</dbReference>
<dbReference type="InterPro" id="IPR057301">
    <property type="entry name" value="Rrp5_OB_4th"/>
</dbReference>
<dbReference type="Pfam" id="PF23459">
    <property type="entry name" value="S1_RRP5"/>
    <property type="match status" value="1"/>
</dbReference>
<feature type="domain" description="S1 motif" evidence="7">
    <location>
        <begin position="855"/>
        <end position="932"/>
    </location>
</feature>
<evidence type="ECO:0000256" key="6">
    <source>
        <dbReference type="SAM" id="MobiDB-lite"/>
    </source>
</evidence>
<keyword evidence="5" id="KW-0539">Nucleus</keyword>
<feature type="compositionally biased region" description="Basic and acidic residues" evidence="6">
    <location>
        <begin position="50"/>
        <end position="60"/>
    </location>
</feature>
<feature type="region of interest" description="Disordered" evidence="6">
    <location>
        <begin position="1232"/>
        <end position="1286"/>
    </location>
</feature>
<feature type="compositionally biased region" description="Low complexity" evidence="6">
    <location>
        <begin position="1183"/>
        <end position="1192"/>
    </location>
</feature>
<feature type="region of interest" description="Disordered" evidence="6">
    <location>
        <begin position="1"/>
        <end position="86"/>
    </location>
</feature>
<dbReference type="Gene3D" id="2.40.50.140">
    <property type="entry name" value="Nucleic acid-binding proteins"/>
    <property type="match status" value="8"/>
</dbReference>
<evidence type="ECO:0000313" key="8">
    <source>
        <dbReference type="EMBL" id="CDR43854.1"/>
    </source>
</evidence>
<feature type="compositionally biased region" description="Low complexity" evidence="6">
    <location>
        <begin position="15"/>
        <end position="29"/>
    </location>
</feature>
<feature type="compositionally biased region" description="Polar residues" evidence="6">
    <location>
        <begin position="1"/>
        <end position="10"/>
    </location>
</feature>
<protein>
    <submittedName>
        <fullName evidence="8">RHTO0S08e07074g1_1</fullName>
    </submittedName>
</protein>
<feature type="region of interest" description="Disordered" evidence="6">
    <location>
        <begin position="206"/>
        <end position="228"/>
    </location>
</feature>
<reference evidence="8" key="1">
    <citation type="journal article" date="2014" name="Genome Announc.">
        <title>Draft genome sequence of Rhodosporidium toruloides CECT1137, an oleaginous yeast of biotechnological interest.</title>
        <authorList>
            <person name="Morin N."/>
            <person name="Calcas X."/>
            <person name="Devillers H."/>
            <person name="Durrens P."/>
            <person name="Sherman D.J."/>
            <person name="Nicaud J.-M."/>
            <person name="Neuveglise C."/>
        </authorList>
    </citation>
    <scope>NUCLEOTIDE SEQUENCE</scope>
    <source>
        <strain evidence="8">CECT1137</strain>
    </source>
</reference>
<comment type="subcellular location">
    <subcellularLocation>
        <location evidence="1">Nucleus</location>
        <location evidence="1">Nucleolus</location>
    </subcellularLocation>
</comment>
<dbReference type="FunFam" id="2.40.50.140:FF:000103">
    <property type="entry name" value="protein RRP5 homolog"/>
    <property type="match status" value="2"/>
</dbReference>
<evidence type="ECO:0000256" key="1">
    <source>
        <dbReference type="ARBA" id="ARBA00004604"/>
    </source>
</evidence>
<feature type="compositionally biased region" description="Acidic residues" evidence="6">
    <location>
        <begin position="1195"/>
        <end position="1206"/>
    </location>
</feature>
<dbReference type="SUPFAM" id="SSF48452">
    <property type="entry name" value="TPR-like"/>
    <property type="match status" value="1"/>
</dbReference>
<dbReference type="CDD" id="cd05693">
    <property type="entry name" value="S1_Rrp5_repeat_hs1_sc1"/>
    <property type="match status" value="1"/>
</dbReference>
<feature type="domain" description="S1 motif" evidence="7">
    <location>
        <begin position="569"/>
        <end position="638"/>
    </location>
</feature>
<dbReference type="InterPro" id="IPR011990">
    <property type="entry name" value="TPR-like_helical_dom_sf"/>
</dbReference>
<feature type="domain" description="S1 motif" evidence="7">
    <location>
        <begin position="299"/>
        <end position="365"/>
    </location>
</feature>
<accession>A0A061B1P7</accession>
<feature type="domain" description="S1 motif" evidence="7">
    <location>
        <begin position="386"/>
        <end position="457"/>
    </location>
</feature>
<dbReference type="SMART" id="SM00316">
    <property type="entry name" value="S1"/>
    <property type="match status" value="10"/>
</dbReference>
<proteinExistence type="predicted"/>
<feature type="compositionally biased region" description="Acidic residues" evidence="6">
    <location>
        <begin position="1134"/>
        <end position="1180"/>
    </location>
</feature>
<feature type="domain" description="S1 motif" evidence="7">
    <location>
        <begin position="962"/>
        <end position="1031"/>
    </location>
</feature>
<dbReference type="InterPro" id="IPR057302">
    <property type="entry name" value="Rrp5_S1"/>
</dbReference>
<evidence type="ECO:0000256" key="3">
    <source>
        <dbReference type="ARBA" id="ARBA00022552"/>
    </source>
</evidence>
<feature type="compositionally biased region" description="Polar residues" evidence="6">
    <location>
        <begin position="63"/>
        <end position="72"/>
    </location>
</feature>
<gene>
    <name evidence="8" type="ORF">RHTO0S_08e07074g</name>
</gene>
<dbReference type="Gene3D" id="1.25.40.10">
    <property type="entry name" value="Tetratricopeptide repeat domain"/>
    <property type="match status" value="1"/>
</dbReference>
<name>A0A061B1P7_RHOTO</name>
<dbReference type="InterPro" id="IPR012340">
    <property type="entry name" value="NA-bd_OB-fold"/>
</dbReference>
<dbReference type="FunFam" id="1.25.40.10:FF:000727">
    <property type="entry name" value="Chromosome 1, whole genome shotgun sequence"/>
    <property type="match status" value="1"/>
</dbReference>
<dbReference type="Pfam" id="PF23231">
    <property type="entry name" value="HAT_Syf1_CNRKL1_C"/>
    <property type="match status" value="1"/>
</dbReference>